<dbReference type="InterPro" id="IPR043429">
    <property type="entry name" value="ArtM/GltK/GlnP/TcyL/YhdX-like"/>
</dbReference>
<dbReference type="InterPro" id="IPR010065">
    <property type="entry name" value="AA_ABC_transptr_permease_3TM"/>
</dbReference>
<evidence type="ECO:0000313" key="13">
    <source>
        <dbReference type="Proteomes" id="UP000515928"/>
    </source>
</evidence>
<keyword evidence="3 9" id="KW-0813">Transport</keyword>
<sequence length="519" mass="56950">MRKRIGILMSLLLLLSACGSKNALEGEPLRVGMECGYAPYNWTLANPTETSEPIAGGQYCDGYDVQIAKIIANEMGRPLVIEKTTWESLILSLQNGQIDAVIAGMSPTPDRKKEIGFSNPYFVDDATAFGVVVKRDGPYAEAKSVSDFESAVISAQMGTHHVQLLTQLENIKPFENLKDFPTLTIFLQSGELDGFVADSGTGQMINAANPDLMYIQLDGDDGFVVTEEMAGVAVGVNKDNKQLIEEINAALETIPTEKQQALMDQAINANEVSTGNFFEKVGSILQNNGSLFLRGTLTTLFISFVGTLLGFLIGLFVAMTRDTKITRPLAHIYITVFRGTPMMVQAMLFYHGIALLFNGFRWSDIPYSNFVIAIIIVSINTGAYMAETIRGGIQAIDKGQFEAAQGLGFSRFETMRHIILPQAVRNVIPALGNEFIVNIKDTSVLNIVSITELFFISNGIASTTYQILETFTITAMIYLVLTTIFTFILRWVERKMSKSESSYTSIPTSMTTPVNITKG</sequence>
<feature type="chain" id="PRO_5038744495" evidence="10">
    <location>
        <begin position="24"/>
        <end position="519"/>
    </location>
</feature>
<feature type="transmembrane region" description="Helical" evidence="9">
    <location>
        <begin position="330"/>
        <end position="353"/>
    </location>
</feature>
<comment type="similarity">
    <text evidence="2">Belongs to the binding-protein-dependent transport system permease family. HisMQ subfamily.</text>
</comment>
<name>A0A7G9RX28_9FIRM</name>
<evidence type="ECO:0000256" key="8">
    <source>
        <dbReference type="ARBA" id="ARBA00023136"/>
    </source>
</evidence>
<dbReference type="PANTHER" id="PTHR30614">
    <property type="entry name" value="MEMBRANE COMPONENT OF AMINO ACID ABC TRANSPORTER"/>
    <property type="match status" value="1"/>
</dbReference>
<dbReference type="InterPro" id="IPR001638">
    <property type="entry name" value="Solute-binding_3/MltF_N"/>
</dbReference>
<evidence type="ECO:0000256" key="2">
    <source>
        <dbReference type="ARBA" id="ARBA00010072"/>
    </source>
</evidence>
<evidence type="ECO:0000256" key="3">
    <source>
        <dbReference type="ARBA" id="ARBA00022448"/>
    </source>
</evidence>
<keyword evidence="6" id="KW-0029">Amino-acid transport</keyword>
<evidence type="ECO:0000256" key="1">
    <source>
        <dbReference type="ARBA" id="ARBA00004651"/>
    </source>
</evidence>
<reference evidence="12 13" key="1">
    <citation type="submission" date="2020-08" db="EMBL/GenBank/DDBJ databases">
        <title>Genome sequence of Erysipelothrix inopinata DSM 15511T.</title>
        <authorList>
            <person name="Hyun D.-W."/>
            <person name="Bae J.-W."/>
        </authorList>
    </citation>
    <scope>NUCLEOTIDE SEQUENCE [LARGE SCALE GENOMIC DNA]</scope>
    <source>
        <strain evidence="12 13">DSM 15511</strain>
    </source>
</reference>
<evidence type="ECO:0000256" key="4">
    <source>
        <dbReference type="ARBA" id="ARBA00022475"/>
    </source>
</evidence>
<dbReference type="Gene3D" id="3.40.190.10">
    <property type="entry name" value="Periplasmic binding protein-like II"/>
    <property type="match status" value="2"/>
</dbReference>
<keyword evidence="8 9" id="KW-0472">Membrane</keyword>
<dbReference type="SUPFAM" id="SSF161098">
    <property type="entry name" value="MetI-like"/>
    <property type="match status" value="1"/>
</dbReference>
<dbReference type="GO" id="GO:0022857">
    <property type="term" value="F:transmembrane transporter activity"/>
    <property type="evidence" value="ECO:0007669"/>
    <property type="project" value="InterPro"/>
</dbReference>
<dbReference type="Pfam" id="PF00497">
    <property type="entry name" value="SBP_bac_3"/>
    <property type="match status" value="1"/>
</dbReference>
<gene>
    <name evidence="12" type="ORF">H9L01_07200</name>
</gene>
<feature type="transmembrane region" description="Helical" evidence="9">
    <location>
        <begin position="365"/>
        <end position="386"/>
    </location>
</feature>
<keyword evidence="7 9" id="KW-1133">Transmembrane helix</keyword>
<evidence type="ECO:0000256" key="5">
    <source>
        <dbReference type="ARBA" id="ARBA00022692"/>
    </source>
</evidence>
<dbReference type="RefSeq" id="WP_187533285.1">
    <property type="nucleotide sequence ID" value="NZ_CBCSHU010000011.1"/>
</dbReference>
<dbReference type="InterPro" id="IPR000515">
    <property type="entry name" value="MetI-like"/>
</dbReference>
<evidence type="ECO:0000313" key="12">
    <source>
        <dbReference type="EMBL" id="QNN60153.1"/>
    </source>
</evidence>
<keyword evidence="13" id="KW-1185">Reference proteome</keyword>
<dbReference type="KEGG" id="eio:H9L01_07200"/>
<dbReference type="AlphaFoldDB" id="A0A7G9RX28"/>
<dbReference type="NCBIfam" id="TIGR01726">
    <property type="entry name" value="HEQRo_perm_3TM"/>
    <property type="match status" value="1"/>
</dbReference>
<accession>A0A7G9RX28</accession>
<keyword evidence="10" id="KW-0732">Signal</keyword>
<evidence type="ECO:0000259" key="11">
    <source>
        <dbReference type="PROSITE" id="PS50928"/>
    </source>
</evidence>
<dbReference type="EMBL" id="CP060715">
    <property type="protein sequence ID" value="QNN60153.1"/>
    <property type="molecule type" value="Genomic_DNA"/>
</dbReference>
<keyword evidence="4" id="KW-1003">Cell membrane</keyword>
<dbReference type="InterPro" id="IPR035906">
    <property type="entry name" value="MetI-like_sf"/>
</dbReference>
<evidence type="ECO:0000256" key="6">
    <source>
        <dbReference type="ARBA" id="ARBA00022970"/>
    </source>
</evidence>
<dbReference type="Gene3D" id="1.10.3720.10">
    <property type="entry name" value="MetI-like"/>
    <property type="match status" value="1"/>
</dbReference>
<dbReference type="Pfam" id="PF00528">
    <property type="entry name" value="BPD_transp_1"/>
    <property type="match status" value="1"/>
</dbReference>
<feature type="signal peptide" evidence="10">
    <location>
        <begin position="1"/>
        <end position="23"/>
    </location>
</feature>
<dbReference type="CDD" id="cd06261">
    <property type="entry name" value="TM_PBP2"/>
    <property type="match status" value="1"/>
</dbReference>
<evidence type="ECO:0000256" key="7">
    <source>
        <dbReference type="ARBA" id="ARBA00022989"/>
    </source>
</evidence>
<feature type="domain" description="ABC transmembrane type-1" evidence="11">
    <location>
        <begin position="296"/>
        <end position="489"/>
    </location>
</feature>
<proteinExistence type="inferred from homology"/>
<dbReference type="GO" id="GO:0043190">
    <property type="term" value="C:ATP-binding cassette (ABC) transporter complex"/>
    <property type="evidence" value="ECO:0007669"/>
    <property type="project" value="InterPro"/>
</dbReference>
<feature type="transmembrane region" description="Helical" evidence="9">
    <location>
        <begin position="444"/>
        <end position="465"/>
    </location>
</feature>
<organism evidence="12 13">
    <name type="scientific">Erysipelothrix inopinata</name>
    <dbReference type="NCBI Taxonomy" id="225084"/>
    <lineage>
        <taxon>Bacteria</taxon>
        <taxon>Bacillati</taxon>
        <taxon>Bacillota</taxon>
        <taxon>Erysipelotrichia</taxon>
        <taxon>Erysipelotrichales</taxon>
        <taxon>Erysipelotrichaceae</taxon>
        <taxon>Erysipelothrix</taxon>
    </lineage>
</organism>
<protein>
    <submittedName>
        <fullName evidence="12">ABC transporter substrate-binding protein/permease</fullName>
    </submittedName>
</protein>
<dbReference type="PROSITE" id="PS51257">
    <property type="entry name" value="PROKAR_LIPOPROTEIN"/>
    <property type="match status" value="1"/>
</dbReference>
<dbReference type="Proteomes" id="UP000515928">
    <property type="component" value="Chromosome"/>
</dbReference>
<evidence type="ECO:0000256" key="9">
    <source>
        <dbReference type="RuleBase" id="RU363032"/>
    </source>
</evidence>
<dbReference type="SMART" id="SM00062">
    <property type="entry name" value="PBPb"/>
    <property type="match status" value="1"/>
</dbReference>
<feature type="transmembrane region" description="Helical" evidence="9">
    <location>
        <begin position="291"/>
        <end position="318"/>
    </location>
</feature>
<dbReference type="PROSITE" id="PS50928">
    <property type="entry name" value="ABC_TM1"/>
    <property type="match status" value="1"/>
</dbReference>
<dbReference type="GO" id="GO:0006865">
    <property type="term" value="P:amino acid transport"/>
    <property type="evidence" value="ECO:0007669"/>
    <property type="project" value="UniProtKB-KW"/>
</dbReference>
<feature type="transmembrane region" description="Helical" evidence="9">
    <location>
        <begin position="471"/>
        <end position="492"/>
    </location>
</feature>
<keyword evidence="5 9" id="KW-0812">Transmembrane</keyword>
<dbReference type="SUPFAM" id="SSF53850">
    <property type="entry name" value="Periplasmic binding protein-like II"/>
    <property type="match status" value="1"/>
</dbReference>
<evidence type="ECO:0000256" key="10">
    <source>
        <dbReference type="SAM" id="SignalP"/>
    </source>
</evidence>
<comment type="subcellular location">
    <subcellularLocation>
        <location evidence="1 9">Cell membrane</location>
        <topology evidence="1 9">Multi-pass membrane protein</topology>
    </subcellularLocation>
</comment>
<dbReference type="PANTHER" id="PTHR30614:SF20">
    <property type="entry name" value="GLUTAMINE TRANSPORT SYSTEM PERMEASE PROTEIN GLNP"/>
    <property type="match status" value="1"/>
</dbReference>